<dbReference type="SMART" id="SM00347">
    <property type="entry name" value="HTH_MARR"/>
    <property type="match status" value="1"/>
</dbReference>
<dbReference type="Pfam" id="PF01047">
    <property type="entry name" value="MarR"/>
    <property type="match status" value="1"/>
</dbReference>
<protein>
    <submittedName>
        <fullName evidence="2">MarR family transcriptional regulator</fullName>
    </submittedName>
</protein>
<gene>
    <name evidence="2" type="ORF">OM076_33585</name>
</gene>
<sequence length="157" mass="17322">MATVERTPDLGFLFAKAAHSLQTEMTARLEHIGLMPREQCVLSKALEGEQTQIRLAERCELDKTTMVVTVDRLEKAGLVERRPSPTDRRARIIAVTEKGKAVAEEGDALIEGIYADILGSLPDDERAVFANALARLVTDRLSNPPTCVTPVRRPRTS</sequence>
<proteinExistence type="predicted"/>
<evidence type="ECO:0000313" key="2">
    <source>
        <dbReference type="EMBL" id="MDA0165249.1"/>
    </source>
</evidence>
<feature type="domain" description="HTH marR-type" evidence="1">
    <location>
        <begin position="7"/>
        <end position="138"/>
    </location>
</feature>
<dbReference type="InterPro" id="IPR000835">
    <property type="entry name" value="HTH_MarR-typ"/>
</dbReference>
<dbReference type="GO" id="GO:0006950">
    <property type="term" value="P:response to stress"/>
    <property type="evidence" value="ECO:0007669"/>
    <property type="project" value="TreeGrafter"/>
</dbReference>
<dbReference type="PROSITE" id="PS50995">
    <property type="entry name" value="HTH_MARR_2"/>
    <property type="match status" value="1"/>
</dbReference>
<dbReference type="SUPFAM" id="SSF46785">
    <property type="entry name" value="Winged helix' DNA-binding domain"/>
    <property type="match status" value="1"/>
</dbReference>
<reference evidence="2" key="1">
    <citation type="submission" date="2022-10" db="EMBL/GenBank/DDBJ databases">
        <title>The WGS of Solirubrobacter ginsenosidimutans DSM 21036.</title>
        <authorList>
            <person name="Jiang Z."/>
        </authorList>
    </citation>
    <scope>NUCLEOTIDE SEQUENCE</scope>
    <source>
        <strain evidence="2">DSM 21036</strain>
    </source>
</reference>
<dbReference type="InterPro" id="IPR039422">
    <property type="entry name" value="MarR/SlyA-like"/>
</dbReference>
<name>A0A9X3MYM4_9ACTN</name>
<dbReference type="InterPro" id="IPR036390">
    <property type="entry name" value="WH_DNA-bd_sf"/>
</dbReference>
<dbReference type="RefSeq" id="WP_270044505.1">
    <property type="nucleotide sequence ID" value="NZ_JAPDOD010000044.1"/>
</dbReference>
<keyword evidence="3" id="KW-1185">Reference proteome</keyword>
<accession>A0A9X3MYM4</accession>
<dbReference type="EMBL" id="JAPDOD010000044">
    <property type="protein sequence ID" value="MDA0165249.1"/>
    <property type="molecule type" value="Genomic_DNA"/>
</dbReference>
<dbReference type="AlphaFoldDB" id="A0A9X3MYM4"/>
<evidence type="ECO:0000259" key="1">
    <source>
        <dbReference type="PROSITE" id="PS50995"/>
    </source>
</evidence>
<comment type="caution">
    <text evidence="2">The sequence shown here is derived from an EMBL/GenBank/DDBJ whole genome shotgun (WGS) entry which is preliminary data.</text>
</comment>
<evidence type="ECO:0000313" key="3">
    <source>
        <dbReference type="Proteomes" id="UP001149140"/>
    </source>
</evidence>
<dbReference type="Proteomes" id="UP001149140">
    <property type="component" value="Unassembled WGS sequence"/>
</dbReference>
<dbReference type="InterPro" id="IPR036388">
    <property type="entry name" value="WH-like_DNA-bd_sf"/>
</dbReference>
<dbReference type="PRINTS" id="PR00598">
    <property type="entry name" value="HTHMARR"/>
</dbReference>
<dbReference type="PANTHER" id="PTHR33164">
    <property type="entry name" value="TRANSCRIPTIONAL REGULATOR, MARR FAMILY"/>
    <property type="match status" value="1"/>
</dbReference>
<organism evidence="2 3">
    <name type="scientific">Solirubrobacter ginsenosidimutans</name>
    <dbReference type="NCBI Taxonomy" id="490573"/>
    <lineage>
        <taxon>Bacteria</taxon>
        <taxon>Bacillati</taxon>
        <taxon>Actinomycetota</taxon>
        <taxon>Thermoleophilia</taxon>
        <taxon>Solirubrobacterales</taxon>
        <taxon>Solirubrobacteraceae</taxon>
        <taxon>Solirubrobacter</taxon>
    </lineage>
</organism>
<dbReference type="GO" id="GO:0003700">
    <property type="term" value="F:DNA-binding transcription factor activity"/>
    <property type="evidence" value="ECO:0007669"/>
    <property type="project" value="InterPro"/>
</dbReference>
<dbReference type="PANTHER" id="PTHR33164:SF43">
    <property type="entry name" value="HTH-TYPE TRANSCRIPTIONAL REPRESSOR YETL"/>
    <property type="match status" value="1"/>
</dbReference>
<dbReference type="Gene3D" id="1.10.10.10">
    <property type="entry name" value="Winged helix-like DNA-binding domain superfamily/Winged helix DNA-binding domain"/>
    <property type="match status" value="1"/>
</dbReference>